<dbReference type="GO" id="GO:0055085">
    <property type="term" value="P:transmembrane transport"/>
    <property type="evidence" value="ECO:0007669"/>
    <property type="project" value="InterPro"/>
</dbReference>
<feature type="transmembrane region" description="Helical" evidence="6">
    <location>
        <begin position="310"/>
        <end position="330"/>
    </location>
</feature>
<dbReference type="KEGG" id="mnm:MNVM_15750"/>
<accession>A0A7I7JMM8</accession>
<dbReference type="AlphaFoldDB" id="A0A7I7JMM8"/>
<evidence type="ECO:0000259" key="7">
    <source>
        <dbReference type="Pfam" id="PF00916"/>
    </source>
</evidence>
<dbReference type="InterPro" id="IPR011547">
    <property type="entry name" value="SLC26A/SulP_dom"/>
</dbReference>
<protein>
    <submittedName>
        <fullName evidence="8">Membrane protein</fullName>
    </submittedName>
</protein>
<evidence type="ECO:0000256" key="6">
    <source>
        <dbReference type="SAM" id="Phobius"/>
    </source>
</evidence>
<keyword evidence="3 6" id="KW-1133">Transmembrane helix</keyword>
<organism evidence="8 9">
    <name type="scientific">Mycobacterium novum</name>
    <dbReference type="NCBI Taxonomy" id="2492438"/>
    <lineage>
        <taxon>Bacteria</taxon>
        <taxon>Bacillati</taxon>
        <taxon>Actinomycetota</taxon>
        <taxon>Actinomycetes</taxon>
        <taxon>Mycobacteriales</taxon>
        <taxon>Mycobacteriaceae</taxon>
        <taxon>Mycobacterium</taxon>
    </lineage>
</organism>
<name>A0A7I7JMM8_9MYCO</name>
<feature type="transmembrane region" description="Helical" evidence="6">
    <location>
        <begin position="80"/>
        <end position="98"/>
    </location>
</feature>
<keyword evidence="2 6" id="KW-0812">Transmembrane</keyword>
<evidence type="ECO:0000313" key="9">
    <source>
        <dbReference type="Proteomes" id="UP000466997"/>
    </source>
</evidence>
<feature type="transmembrane region" description="Helical" evidence="6">
    <location>
        <begin position="137"/>
        <end position="159"/>
    </location>
</feature>
<dbReference type="Proteomes" id="UP000466997">
    <property type="component" value="Chromosome"/>
</dbReference>
<feature type="region of interest" description="Disordered" evidence="5">
    <location>
        <begin position="565"/>
        <end position="649"/>
    </location>
</feature>
<keyword evidence="9" id="KW-1185">Reference proteome</keyword>
<dbReference type="EMBL" id="AP022562">
    <property type="protein sequence ID" value="BBX12494.1"/>
    <property type="molecule type" value="Genomic_DNA"/>
</dbReference>
<reference evidence="8 9" key="1">
    <citation type="journal article" date="2019" name="Emerg. Microbes Infect.">
        <title>Comprehensive subspecies identification of 175 nontuberculous mycobacteria species based on 7547 genomic profiles.</title>
        <authorList>
            <person name="Matsumoto Y."/>
            <person name="Kinjo T."/>
            <person name="Motooka D."/>
            <person name="Nabeya D."/>
            <person name="Jung N."/>
            <person name="Uechi K."/>
            <person name="Horii T."/>
            <person name="Iida T."/>
            <person name="Fujita J."/>
            <person name="Nakamura S."/>
        </authorList>
    </citation>
    <scope>NUCLEOTIDE SEQUENCE [LARGE SCALE GENOMIC DNA]</scope>
    <source>
        <strain evidence="8 9">JCM 6391</strain>
    </source>
</reference>
<sequence>MQQSLTVPAEKPRNGVAGLKHWRYDLRSGFTVAMISLPFSMGIAITSGAPPICGIVSAIIAGFVLPFLGGSYVTISGPAAGLAPALFAGMIMLGQVRLGDGASESELLAVGYPLVLVAIALAGVVQVILARLKVARLSAIFPAAAIQGMLCAIGLMIIAKQIPLFMGVTFDAREFWAILGEVPRRVGSINPEVFGLGVGCLAGLFVLTAISGRLLKVMPPPVWVFLAGTLASVFILKLDEHYLINVPGSLMDGIVLPDFGTVFAHPGLWLPLVYLVVTLVLIDGAESLATIAAVDKIDPFRRRSDPDRTLLAMGASNVASSALGGLTIIPGMVKSTANILGGGRTQWANFYNACFLLMFVLLFSDLINMVPLTVLAAVLVFIGYRLCRPAVWLNVARVGTEQFLVFAITLLVTLTTDLLIGLLAGVAVKLVLNLWLEGLWHTVHNRSDSANPSLVGRFLGLFRNPVAQRGFDEGAYHLYLDGSLVCFNLFHVIRELDQFPQDTQTVYLHVSSRVAVVDHTTSETLRYFLEEFSGQNESPTLLIEGLDHMRPLSKHEMSTRIALAGLEELGSPQPTDSRPTTPRETSGDSETPRYQTPPSRQSQARSEVVSRSNSIGITKTVPSASGVRCGPVGDSTDVGPRHGSQPREL</sequence>
<gene>
    <name evidence="8" type="ORF">MNVM_15750</name>
</gene>
<evidence type="ECO:0000313" key="8">
    <source>
        <dbReference type="EMBL" id="BBX12494.1"/>
    </source>
</evidence>
<keyword evidence="4 6" id="KW-0472">Membrane</keyword>
<proteinExistence type="predicted"/>
<feature type="transmembrane region" description="Helical" evidence="6">
    <location>
        <begin position="222"/>
        <end position="238"/>
    </location>
</feature>
<dbReference type="InterPro" id="IPR001902">
    <property type="entry name" value="SLC26A/SulP_fam"/>
</dbReference>
<feature type="transmembrane region" description="Helical" evidence="6">
    <location>
        <begin position="403"/>
        <end position="436"/>
    </location>
</feature>
<dbReference type="PANTHER" id="PTHR11814">
    <property type="entry name" value="SULFATE TRANSPORTER"/>
    <property type="match status" value="1"/>
</dbReference>
<feature type="transmembrane region" description="Helical" evidence="6">
    <location>
        <begin position="193"/>
        <end position="215"/>
    </location>
</feature>
<dbReference type="Pfam" id="PF00916">
    <property type="entry name" value="Sulfate_transp"/>
    <property type="match status" value="1"/>
</dbReference>
<evidence type="ECO:0000256" key="4">
    <source>
        <dbReference type="ARBA" id="ARBA00023136"/>
    </source>
</evidence>
<feature type="transmembrane region" description="Helical" evidence="6">
    <location>
        <begin position="268"/>
        <end position="289"/>
    </location>
</feature>
<evidence type="ECO:0000256" key="5">
    <source>
        <dbReference type="SAM" id="MobiDB-lite"/>
    </source>
</evidence>
<dbReference type="GO" id="GO:0016020">
    <property type="term" value="C:membrane"/>
    <property type="evidence" value="ECO:0007669"/>
    <property type="project" value="UniProtKB-SubCell"/>
</dbReference>
<comment type="subcellular location">
    <subcellularLocation>
        <location evidence="1">Membrane</location>
        <topology evidence="1">Multi-pass membrane protein</topology>
    </subcellularLocation>
</comment>
<evidence type="ECO:0000256" key="1">
    <source>
        <dbReference type="ARBA" id="ARBA00004141"/>
    </source>
</evidence>
<evidence type="ECO:0000256" key="3">
    <source>
        <dbReference type="ARBA" id="ARBA00022989"/>
    </source>
</evidence>
<evidence type="ECO:0000256" key="2">
    <source>
        <dbReference type="ARBA" id="ARBA00022692"/>
    </source>
</evidence>
<feature type="transmembrane region" description="Helical" evidence="6">
    <location>
        <begin position="350"/>
        <end position="382"/>
    </location>
</feature>
<feature type="compositionally biased region" description="Polar residues" evidence="5">
    <location>
        <begin position="572"/>
        <end position="623"/>
    </location>
</feature>
<feature type="domain" description="SLC26A/SulP transporter" evidence="7">
    <location>
        <begin position="24"/>
        <end position="409"/>
    </location>
</feature>
<feature type="transmembrane region" description="Helical" evidence="6">
    <location>
        <begin position="110"/>
        <end position="130"/>
    </location>
</feature>